<evidence type="ECO:0000313" key="2">
    <source>
        <dbReference type="Proteomes" id="UP001152531"/>
    </source>
</evidence>
<dbReference type="EMBL" id="CALSDN010000013">
    <property type="protein sequence ID" value="CAH6723190.1"/>
    <property type="molecule type" value="Genomic_DNA"/>
</dbReference>
<keyword evidence="2" id="KW-1185">Reference proteome</keyword>
<organism evidence="1 2">
    <name type="scientific">[Candida] jaroonii</name>
    <dbReference type="NCBI Taxonomy" id="467808"/>
    <lineage>
        <taxon>Eukaryota</taxon>
        <taxon>Fungi</taxon>
        <taxon>Dikarya</taxon>
        <taxon>Ascomycota</taxon>
        <taxon>Saccharomycotina</taxon>
        <taxon>Pichiomycetes</taxon>
        <taxon>Debaryomycetaceae</taxon>
        <taxon>Yamadazyma</taxon>
    </lineage>
</organism>
<dbReference type="Proteomes" id="UP001152531">
    <property type="component" value="Unassembled WGS sequence"/>
</dbReference>
<protein>
    <submittedName>
        <fullName evidence="1">Uncharacterized protein</fullName>
    </submittedName>
</protein>
<sequence>MIYRIGEFTDVLNDLENVEEIVIFDSDIFNNKINLPQDSVSFLNLISNITLTFCSDLKEFEEWAFDNIDKKSGRIVVFGLIDENFLNGHVLNYCCYLLSKFNSILVDRNEHALIPNVHDDEIQVSKILNKWIA</sequence>
<reference evidence="1" key="1">
    <citation type="submission" date="2022-06" db="EMBL/GenBank/DDBJ databases">
        <authorList>
            <person name="Legras J.-L."/>
            <person name="Devillers H."/>
            <person name="Grondin C."/>
        </authorList>
    </citation>
    <scope>NUCLEOTIDE SEQUENCE</scope>
    <source>
        <strain evidence="1">CLIB 1444</strain>
    </source>
</reference>
<name>A0ACA9YEA2_9ASCO</name>
<gene>
    <name evidence="1" type="ORF">CLIB1444_13S02344</name>
</gene>
<accession>A0ACA9YEA2</accession>
<evidence type="ECO:0000313" key="1">
    <source>
        <dbReference type="EMBL" id="CAH6723190.1"/>
    </source>
</evidence>
<proteinExistence type="predicted"/>
<comment type="caution">
    <text evidence="1">The sequence shown here is derived from an EMBL/GenBank/DDBJ whole genome shotgun (WGS) entry which is preliminary data.</text>
</comment>